<dbReference type="EMBL" id="AP024485">
    <property type="protein sequence ID" value="BCS89546.1"/>
    <property type="molecule type" value="Genomic_DNA"/>
</dbReference>
<evidence type="ECO:0000313" key="2">
    <source>
        <dbReference type="Proteomes" id="UP001053296"/>
    </source>
</evidence>
<accession>A0ABM7P939</accession>
<gene>
    <name evidence="1" type="ORF">PSDVSF_27880</name>
</gene>
<proteinExistence type="predicted"/>
<sequence length="252" mass="28718">MQSLQGNTQQQELRFTKPNLKKWLGFYHKHRQLTDESEAYYSQATASSFDTSLLGNLYGKSEQLSEDSINGILESAPHADSFELPDMEDHIFPLAVAFNILVWLPCMVFYGDYPCVLLRKARHGNEKVLCDLIRLDRSVLFDSIISKRVHEWTLDSQMDTLEKIGTAFRTGLSETPLVKIKLAWAQYVYDSSRSFGMPLNAPDVRALFDAHAQDSGIGMHDPDLSEMTDDAFYQALAKRKKPLSGLLKYRRT</sequence>
<name>A0ABM7P939_9BACT</name>
<dbReference type="Proteomes" id="UP001053296">
    <property type="component" value="Chromosome"/>
</dbReference>
<organism evidence="1 2">
    <name type="scientific">Pseudodesulfovibrio sediminis</name>
    <dbReference type="NCBI Taxonomy" id="2810563"/>
    <lineage>
        <taxon>Bacteria</taxon>
        <taxon>Pseudomonadati</taxon>
        <taxon>Thermodesulfobacteriota</taxon>
        <taxon>Desulfovibrionia</taxon>
        <taxon>Desulfovibrionales</taxon>
        <taxon>Desulfovibrionaceae</taxon>
    </lineage>
</organism>
<reference evidence="1" key="1">
    <citation type="journal article" date="2022" name="Arch. Microbiol.">
        <title>Pseudodesulfovibrio sediminis sp. nov., a mesophilic and neutrophilic sulfate-reducing bacterium isolated from sediment of a brackish lake.</title>
        <authorList>
            <person name="Takahashi A."/>
            <person name="Kojima H."/>
            <person name="Watanabe M."/>
            <person name="Fukui M."/>
        </authorList>
    </citation>
    <scope>NUCLEOTIDE SEQUENCE</scope>
    <source>
        <strain evidence="1">SF6</strain>
    </source>
</reference>
<protein>
    <submittedName>
        <fullName evidence="1">Uncharacterized protein</fullName>
    </submittedName>
</protein>
<keyword evidence="2" id="KW-1185">Reference proteome</keyword>
<evidence type="ECO:0000313" key="1">
    <source>
        <dbReference type="EMBL" id="BCS89546.1"/>
    </source>
</evidence>